<keyword evidence="1" id="KW-0812">Transmembrane</keyword>
<protein>
    <submittedName>
        <fullName evidence="2">Uncharacterized protein</fullName>
    </submittedName>
</protein>
<keyword evidence="3" id="KW-1185">Reference proteome</keyword>
<name>A0A8H4TP48_9HYPO</name>
<dbReference type="EMBL" id="JABEXW010000611">
    <property type="protein sequence ID" value="KAF4961364.1"/>
    <property type="molecule type" value="Genomic_DNA"/>
</dbReference>
<dbReference type="OrthoDB" id="2823490at2759"/>
<evidence type="ECO:0000313" key="2">
    <source>
        <dbReference type="EMBL" id="KAF4961364.1"/>
    </source>
</evidence>
<reference evidence="2" key="1">
    <citation type="journal article" date="2020" name="BMC Genomics">
        <title>Correction to: Identification and distribution of gene clusters required for synthesis of sphingolipid metabolism inhibitors in diverse species of the filamentous fungus Fusarium.</title>
        <authorList>
            <person name="Kim H.S."/>
            <person name="Lohmar J.M."/>
            <person name="Busman M."/>
            <person name="Brown D.W."/>
            <person name="Naumann T.A."/>
            <person name="Divon H.H."/>
            <person name="Lysoe E."/>
            <person name="Uhlig S."/>
            <person name="Proctor R.H."/>
        </authorList>
    </citation>
    <scope>NUCLEOTIDE SEQUENCE</scope>
    <source>
        <strain evidence="2">NRRL 20472</strain>
    </source>
</reference>
<dbReference type="AlphaFoldDB" id="A0A8H4TP48"/>
<evidence type="ECO:0000313" key="3">
    <source>
        <dbReference type="Proteomes" id="UP000622797"/>
    </source>
</evidence>
<accession>A0A8H4TP48</accession>
<keyword evidence="1" id="KW-0472">Membrane</keyword>
<feature type="transmembrane region" description="Helical" evidence="1">
    <location>
        <begin position="42"/>
        <end position="61"/>
    </location>
</feature>
<comment type="caution">
    <text evidence="2">The sequence shown here is derived from an EMBL/GenBank/DDBJ whole genome shotgun (WGS) entry which is preliminary data.</text>
</comment>
<reference evidence="2" key="2">
    <citation type="submission" date="2020-05" db="EMBL/GenBank/DDBJ databases">
        <authorList>
            <person name="Kim H.-S."/>
            <person name="Proctor R.H."/>
            <person name="Brown D.W."/>
        </authorList>
    </citation>
    <scope>NUCLEOTIDE SEQUENCE</scope>
    <source>
        <strain evidence="2">NRRL 20472</strain>
    </source>
</reference>
<evidence type="ECO:0000256" key="1">
    <source>
        <dbReference type="SAM" id="Phobius"/>
    </source>
</evidence>
<sequence>MPSLAALTIYIFGLSAFNHGVSNLVSQRKALAAKQLPESALPALNGFSVAIIGIGIYYMLAAYQENRTFFAMTLARFISASIFWAQGPAWRIRQDIFERVITPLIIPTTPSESQHDRQDFSKNVFHGKGIWQLPLKYPAFGLILVNKQFCAEVRDVIDRLPNNYHVDIMFLKHHGLWTTWTLPKKPTTRYVDTVTATMRIFEPTDDLDPRFRESLNFRGGDGGPESAVWAFHNLLVYLVTKGPGYLGYREDSSYVVNKITINVVAPTDGASHKNMVCRDDEEPHWLLRRYGILSNSMIPPEKRLAEYMIHNLQIVLRADRDKMCYNQVLYENIAESIIFRVNGEEIKAFDMDEMMGDYNNHRWGSIPRDALRMKRDFRKWKKWVLKRRERMKEGLELDDDRPTSRYYH</sequence>
<gene>
    <name evidence="2" type="ORF">FSARC_10209</name>
</gene>
<proteinExistence type="predicted"/>
<keyword evidence="1" id="KW-1133">Transmembrane helix</keyword>
<organism evidence="2 3">
    <name type="scientific">Fusarium sarcochroum</name>
    <dbReference type="NCBI Taxonomy" id="1208366"/>
    <lineage>
        <taxon>Eukaryota</taxon>
        <taxon>Fungi</taxon>
        <taxon>Dikarya</taxon>
        <taxon>Ascomycota</taxon>
        <taxon>Pezizomycotina</taxon>
        <taxon>Sordariomycetes</taxon>
        <taxon>Hypocreomycetidae</taxon>
        <taxon>Hypocreales</taxon>
        <taxon>Nectriaceae</taxon>
        <taxon>Fusarium</taxon>
        <taxon>Fusarium lateritium species complex</taxon>
    </lineage>
</organism>
<dbReference type="Proteomes" id="UP000622797">
    <property type="component" value="Unassembled WGS sequence"/>
</dbReference>